<dbReference type="EMBL" id="SDOX01000007">
    <property type="protein sequence ID" value="TFJ86863.1"/>
    <property type="molecule type" value="Genomic_DNA"/>
</dbReference>
<keyword evidence="1" id="KW-0694">RNA-binding</keyword>
<dbReference type="Gene3D" id="3.30.70.330">
    <property type="match status" value="1"/>
</dbReference>
<dbReference type="GO" id="GO:0061632">
    <property type="term" value="F:RNA lariat debranching enzyme activator activity"/>
    <property type="evidence" value="ECO:0007669"/>
    <property type="project" value="TreeGrafter"/>
</dbReference>
<dbReference type="Gene3D" id="3.30.428.10">
    <property type="entry name" value="HIT-like"/>
    <property type="match status" value="1"/>
</dbReference>
<dbReference type="GO" id="GO:0000398">
    <property type="term" value="P:mRNA splicing, via spliceosome"/>
    <property type="evidence" value="ECO:0007669"/>
    <property type="project" value="TreeGrafter"/>
</dbReference>
<dbReference type="SUPFAM" id="SSF54197">
    <property type="entry name" value="HIT-like"/>
    <property type="match status" value="1"/>
</dbReference>
<feature type="compositionally biased region" description="Low complexity" evidence="2">
    <location>
        <begin position="458"/>
        <end position="467"/>
    </location>
</feature>
<dbReference type="Pfam" id="PF04677">
    <property type="entry name" value="CwfJ_C_1"/>
    <property type="match status" value="1"/>
</dbReference>
<protein>
    <recommendedName>
        <fullName evidence="3">RRM domain-containing protein</fullName>
    </recommendedName>
</protein>
<dbReference type="InterPro" id="IPR012677">
    <property type="entry name" value="Nucleotide-bd_a/b_plait_sf"/>
</dbReference>
<dbReference type="CDD" id="cd07380">
    <property type="entry name" value="MPP_CWF19_N"/>
    <property type="match status" value="1"/>
</dbReference>
<keyword evidence="5" id="KW-1185">Reference proteome</keyword>
<dbReference type="OrthoDB" id="444325at2759"/>
<dbReference type="GO" id="GO:0071014">
    <property type="term" value="C:post-mRNA release spliceosomal complex"/>
    <property type="evidence" value="ECO:0007669"/>
    <property type="project" value="TreeGrafter"/>
</dbReference>
<dbReference type="PROSITE" id="PS50102">
    <property type="entry name" value="RRM"/>
    <property type="match status" value="1"/>
</dbReference>
<gene>
    <name evidence="4" type="ORF">NSK_001951</name>
</gene>
<evidence type="ECO:0000256" key="1">
    <source>
        <dbReference type="PROSITE-ProRule" id="PRU00176"/>
    </source>
</evidence>
<evidence type="ECO:0000313" key="5">
    <source>
        <dbReference type="Proteomes" id="UP000355283"/>
    </source>
</evidence>
<dbReference type="PANTHER" id="PTHR12072">
    <property type="entry name" value="CWF19, CELL CYCLE CONTROL PROTEIN"/>
    <property type="match status" value="1"/>
</dbReference>
<dbReference type="InterPro" id="IPR000504">
    <property type="entry name" value="RRM_dom"/>
</dbReference>
<dbReference type="Pfam" id="PF00076">
    <property type="entry name" value="RRM_1"/>
    <property type="match status" value="1"/>
</dbReference>
<reference evidence="4 5" key="1">
    <citation type="submission" date="2019-01" db="EMBL/GenBank/DDBJ databases">
        <title>Nuclear Genome Assembly of the Microalgal Biofuel strain Nannochloropsis salina CCMP1776.</title>
        <authorList>
            <person name="Hovde B."/>
        </authorList>
    </citation>
    <scope>NUCLEOTIDE SEQUENCE [LARGE SCALE GENOMIC DNA]</scope>
    <source>
        <strain evidence="4 5">CCMP1776</strain>
    </source>
</reference>
<dbReference type="InterPro" id="IPR035979">
    <property type="entry name" value="RBD_domain_sf"/>
</dbReference>
<accession>A0A4D9DA10</accession>
<comment type="caution">
    <text evidence="4">The sequence shown here is derived from an EMBL/GenBank/DDBJ whole genome shotgun (WGS) entry which is preliminary data.</text>
</comment>
<dbReference type="SUPFAM" id="SSF54928">
    <property type="entry name" value="RNA-binding domain, RBD"/>
    <property type="match status" value="1"/>
</dbReference>
<dbReference type="InterPro" id="IPR006768">
    <property type="entry name" value="Cwf19-like_C_dom-1"/>
</dbReference>
<dbReference type="Proteomes" id="UP000355283">
    <property type="component" value="Unassembled WGS sequence"/>
</dbReference>
<dbReference type="PANTHER" id="PTHR12072:SF4">
    <property type="entry name" value="CWF19-LIKE PROTEIN 1"/>
    <property type="match status" value="1"/>
</dbReference>
<dbReference type="InterPro" id="IPR036265">
    <property type="entry name" value="HIT-like_sf"/>
</dbReference>
<dbReference type="Pfam" id="PF04676">
    <property type="entry name" value="CwfJ_C_2"/>
    <property type="match status" value="1"/>
</dbReference>
<evidence type="ECO:0000259" key="3">
    <source>
        <dbReference type="PROSITE" id="PS50102"/>
    </source>
</evidence>
<evidence type="ECO:0000256" key="2">
    <source>
        <dbReference type="SAM" id="MobiDB-lite"/>
    </source>
</evidence>
<dbReference type="AlphaFoldDB" id="A0A4D9DA10"/>
<name>A0A4D9DA10_9STRA</name>
<feature type="region of interest" description="Disordered" evidence="2">
    <location>
        <begin position="452"/>
        <end position="481"/>
    </location>
</feature>
<evidence type="ECO:0000313" key="4">
    <source>
        <dbReference type="EMBL" id="TFJ86863.1"/>
    </source>
</evidence>
<dbReference type="InterPro" id="IPR040194">
    <property type="entry name" value="Cwf19-like"/>
</dbReference>
<feature type="compositionally biased region" description="Pro residues" evidence="2">
    <location>
        <begin position="468"/>
        <end position="477"/>
    </location>
</feature>
<feature type="domain" description="RRM" evidence="3">
    <location>
        <begin position="348"/>
        <end position="419"/>
    </location>
</feature>
<dbReference type="GO" id="GO:0003723">
    <property type="term" value="F:RNA binding"/>
    <property type="evidence" value="ECO:0007669"/>
    <property type="project" value="UniProtKB-UniRule"/>
</dbReference>
<organism evidence="4 5">
    <name type="scientific">Nannochloropsis salina CCMP1776</name>
    <dbReference type="NCBI Taxonomy" id="1027361"/>
    <lineage>
        <taxon>Eukaryota</taxon>
        <taxon>Sar</taxon>
        <taxon>Stramenopiles</taxon>
        <taxon>Ochrophyta</taxon>
        <taxon>Eustigmatophyceae</taxon>
        <taxon>Eustigmatales</taxon>
        <taxon>Monodopsidaceae</taxon>
        <taxon>Microchloropsis</taxon>
        <taxon>Microchloropsis salina</taxon>
    </lineage>
</organism>
<dbReference type="SMART" id="SM00360">
    <property type="entry name" value="RRM"/>
    <property type="match status" value="1"/>
</dbReference>
<sequence length="720" mass="76491">MKILVAGEVRGRLDLLFTRVATLNASKAGPFDTLFVTGEFFPPADEPEGGMATTAFEDYVMGVKEVPLSTYFIEGPSASAEAKYGSVAPGSDVFPKCTYLGPGGLELVGKLTVGFLSQRHTDKDIEKIVEPASSSTFLGADIFLSTDWGQGVAAGYDLSAMGVRDAAGTGSSTVADLAVVLRPRYHFAARPGIYFQRPPYKNHASKPKSKLSHVTRFLSLAPAAEAKDKARKWLHAISIEPIPYMTLAALVDEPADVTESPYSVFRTAGTASHKREGSGGQGEAGRVGSLKRVRAEGREGLSHQAVQQIQEEEEAKRADSGMFFWGGGNRGRGGGGGGGGGAVDPSNTTLHVANLPPGFSADDLQRGFSHYGVVARIRIPEGKDFAFVSFTRHEEARQALDARGITLGCAGVRVSWSKSMPRQTGMPPAPPLPMPPPPGAMVMPPPVPSVGGGGGHYGPASLAGPPTARLPPGPGPGPGRAAEASGEECWFCLGSEKAAVDLLVTVGESLYMAVPKGPLSPEHLLLIPISHVAGLAQLSEGEWAEFERYKAALRGMYAEGKTGEGEGQGQREGQSMVLFERRLQTRGARHTHVQVIPVPNDKAAGVREAFEEKGAALGVFFESLTAGTTLREMGLREEEQYMYVEVPGLGGKGVARLLYRLPPGGKLPLTFGRDVMADLLGAPGKVNWKNCQLGREEEAAMVEGLKARWEKWDFNEGEDT</sequence>
<proteinExistence type="predicted"/>
<dbReference type="InterPro" id="IPR006767">
    <property type="entry name" value="Cwf19-like_C_dom-2"/>
</dbReference>